<keyword evidence="2" id="KW-0812">Transmembrane</keyword>
<dbReference type="GeneTree" id="ENSGT00940000156454"/>
<sequence>FWCQWSTKPTGFLACLPPPSPVFQRPQIQPPRANQHIMMVNHLPMPYPMPQGPQYCIPQYRHSGPPYVGPPQQYPVQPPGPGPFYPGPGPGEFPNAYGKMSPYCALLSSSVLPPIVMFFLFPPFSSLPPHVLFFPMYIMVWFSSFFLKFIYFSSFLFFCLTGPFSPACLPACLLAFPRCQFLCSHAHYHPFLYLKSQQQLPGQVPEHSPVACGTVDASPLPASSPIATTGGLKQEEKPKTDPVLKSPSPALRPEPSGERKEQAGLAVETPPCPETSLEPPGPAGAPSLAVVPPSRSPLAPGSQDGCELASPPQEAPPPLPRAGPCLELPSCPLEEEADPERCREEPSRIVPNDLHQTPSANLINELNGVPKECSSVTASRTSAEAKEAVLPALELAVKNGGGIARPASWLFPAPLTPPRPPHSPLALPVAPPPSCPVSSPLAFPPLRGQCCSAHPPGDLDREGPPTDSEDPPNAKEEVEMDGREKKKKKRTWKGDFRAQCQDRPGRRWVSRASAFPSRGGTWEHGSAAPAWLSLELKSAQDPSCSRPALGVGGK</sequence>
<feature type="transmembrane region" description="Helical" evidence="2">
    <location>
        <begin position="103"/>
        <end position="121"/>
    </location>
</feature>
<organism evidence="3 4">
    <name type="scientific">Naja naja</name>
    <name type="common">Indian cobra</name>
    <dbReference type="NCBI Taxonomy" id="35670"/>
    <lineage>
        <taxon>Eukaryota</taxon>
        <taxon>Metazoa</taxon>
        <taxon>Chordata</taxon>
        <taxon>Craniata</taxon>
        <taxon>Vertebrata</taxon>
        <taxon>Euteleostomi</taxon>
        <taxon>Lepidosauria</taxon>
        <taxon>Squamata</taxon>
        <taxon>Bifurcata</taxon>
        <taxon>Unidentata</taxon>
        <taxon>Episquamata</taxon>
        <taxon>Toxicofera</taxon>
        <taxon>Serpentes</taxon>
        <taxon>Colubroidea</taxon>
        <taxon>Elapidae</taxon>
        <taxon>Elapinae</taxon>
        <taxon>Naja</taxon>
    </lineage>
</organism>
<feature type="compositionally biased region" description="Pro residues" evidence="1">
    <location>
        <begin position="416"/>
        <end position="435"/>
    </location>
</feature>
<dbReference type="Proteomes" id="UP000694559">
    <property type="component" value="Unplaced"/>
</dbReference>
<dbReference type="OrthoDB" id="9397784at2759"/>
<keyword evidence="4" id="KW-1185">Reference proteome</keyword>
<name>A0A8C6YH03_NAJNA</name>
<dbReference type="AlphaFoldDB" id="A0A8C6YH03"/>
<dbReference type="Ensembl" id="ENSNNAT00000029850.1">
    <property type="protein sequence ID" value="ENSNNAP00000028483.1"/>
    <property type="gene ID" value="ENSNNAG00000018319.1"/>
</dbReference>
<dbReference type="OMA" id="PMFCPAS"/>
<feature type="compositionally biased region" description="Basic and acidic residues" evidence="1">
    <location>
        <begin position="472"/>
        <end position="484"/>
    </location>
</feature>
<evidence type="ECO:0000313" key="3">
    <source>
        <dbReference type="Ensembl" id="ENSNNAP00000028483.1"/>
    </source>
</evidence>
<keyword evidence="2" id="KW-1133">Transmembrane helix</keyword>
<evidence type="ECO:0000313" key="4">
    <source>
        <dbReference type="Proteomes" id="UP000694559"/>
    </source>
</evidence>
<reference evidence="3" key="1">
    <citation type="submission" date="2025-08" db="UniProtKB">
        <authorList>
            <consortium name="Ensembl"/>
        </authorList>
    </citation>
    <scope>IDENTIFICATION</scope>
</reference>
<accession>A0A8C6YH03</accession>
<reference evidence="3" key="2">
    <citation type="submission" date="2025-09" db="UniProtKB">
        <authorList>
            <consortium name="Ensembl"/>
        </authorList>
    </citation>
    <scope>IDENTIFICATION</scope>
</reference>
<keyword evidence="2" id="KW-0472">Membrane</keyword>
<evidence type="ECO:0008006" key="5">
    <source>
        <dbReference type="Google" id="ProtNLM"/>
    </source>
</evidence>
<feature type="transmembrane region" description="Helical" evidence="2">
    <location>
        <begin position="127"/>
        <end position="147"/>
    </location>
</feature>
<proteinExistence type="predicted"/>
<feature type="compositionally biased region" description="Low complexity" evidence="1">
    <location>
        <begin position="322"/>
        <end position="332"/>
    </location>
</feature>
<feature type="region of interest" description="Disordered" evidence="1">
    <location>
        <begin position="223"/>
        <end position="358"/>
    </location>
</feature>
<feature type="compositionally biased region" description="Basic and acidic residues" evidence="1">
    <location>
        <begin position="233"/>
        <end position="242"/>
    </location>
</feature>
<feature type="region of interest" description="Disordered" evidence="1">
    <location>
        <begin position="416"/>
        <end position="525"/>
    </location>
</feature>
<evidence type="ECO:0000256" key="1">
    <source>
        <dbReference type="SAM" id="MobiDB-lite"/>
    </source>
</evidence>
<feature type="transmembrane region" description="Helical" evidence="2">
    <location>
        <begin position="154"/>
        <end position="176"/>
    </location>
</feature>
<evidence type="ECO:0000256" key="2">
    <source>
        <dbReference type="SAM" id="Phobius"/>
    </source>
</evidence>
<protein>
    <recommendedName>
        <fullName evidence="5">Eukaryotic translation initiation factor 4 gamma 3</fullName>
    </recommendedName>
</protein>